<reference evidence="2" key="1">
    <citation type="journal article" date="2022" name="bioRxiv">
        <title>Sequencing and chromosome-scale assembly of the giantPleurodeles waltlgenome.</title>
        <authorList>
            <person name="Brown T."/>
            <person name="Elewa A."/>
            <person name="Iarovenko S."/>
            <person name="Subramanian E."/>
            <person name="Araus A.J."/>
            <person name="Petzold A."/>
            <person name="Susuki M."/>
            <person name="Suzuki K.-i.T."/>
            <person name="Hayashi T."/>
            <person name="Toyoda A."/>
            <person name="Oliveira C."/>
            <person name="Osipova E."/>
            <person name="Leigh N.D."/>
            <person name="Simon A."/>
            <person name="Yun M.H."/>
        </authorList>
    </citation>
    <scope>NUCLEOTIDE SEQUENCE</scope>
    <source>
        <strain evidence="2">20211129_DDA</strain>
        <tissue evidence="2">Liver</tissue>
    </source>
</reference>
<name>A0AAV7RKU9_PLEWA</name>
<accession>A0AAV7RKU9</accession>
<feature type="compositionally biased region" description="Basic and acidic residues" evidence="1">
    <location>
        <begin position="92"/>
        <end position="103"/>
    </location>
</feature>
<dbReference type="Proteomes" id="UP001066276">
    <property type="component" value="Chromosome 5"/>
</dbReference>
<evidence type="ECO:0000256" key="1">
    <source>
        <dbReference type="SAM" id="MobiDB-lite"/>
    </source>
</evidence>
<feature type="region of interest" description="Disordered" evidence="1">
    <location>
        <begin position="1"/>
        <end position="161"/>
    </location>
</feature>
<feature type="compositionally biased region" description="Low complexity" evidence="1">
    <location>
        <begin position="108"/>
        <end position="118"/>
    </location>
</feature>
<dbReference type="AlphaFoldDB" id="A0AAV7RKU9"/>
<evidence type="ECO:0000313" key="2">
    <source>
        <dbReference type="EMBL" id="KAJ1151789.1"/>
    </source>
</evidence>
<evidence type="ECO:0000313" key="3">
    <source>
        <dbReference type="Proteomes" id="UP001066276"/>
    </source>
</evidence>
<comment type="caution">
    <text evidence="2">The sequence shown here is derived from an EMBL/GenBank/DDBJ whole genome shotgun (WGS) entry which is preliminary data.</text>
</comment>
<proteinExistence type="predicted"/>
<sequence length="161" mass="17001">MRILLTGPRAPPPGARGSGCSVGDSDRRWEYSARPGLLAAERTRSRPLVCKGGRGGPRSDTTADQAPRSPLPPRLLTSQSGGATAALTPPARTKEPARAETSRRQATRRSSAPRAPAAIKPGPDSADRAPGGKPQEPAPPLPRLGWIMPDKIARPRQSLTR</sequence>
<keyword evidence="3" id="KW-1185">Reference proteome</keyword>
<gene>
    <name evidence="2" type="ORF">NDU88_004569</name>
</gene>
<dbReference type="EMBL" id="JANPWB010000009">
    <property type="protein sequence ID" value="KAJ1151789.1"/>
    <property type="molecule type" value="Genomic_DNA"/>
</dbReference>
<protein>
    <submittedName>
        <fullName evidence="2">Uncharacterized protein</fullName>
    </submittedName>
</protein>
<organism evidence="2 3">
    <name type="scientific">Pleurodeles waltl</name>
    <name type="common">Iberian ribbed newt</name>
    <dbReference type="NCBI Taxonomy" id="8319"/>
    <lineage>
        <taxon>Eukaryota</taxon>
        <taxon>Metazoa</taxon>
        <taxon>Chordata</taxon>
        <taxon>Craniata</taxon>
        <taxon>Vertebrata</taxon>
        <taxon>Euteleostomi</taxon>
        <taxon>Amphibia</taxon>
        <taxon>Batrachia</taxon>
        <taxon>Caudata</taxon>
        <taxon>Salamandroidea</taxon>
        <taxon>Salamandridae</taxon>
        <taxon>Pleurodelinae</taxon>
        <taxon>Pleurodeles</taxon>
    </lineage>
</organism>